<comment type="pathway">
    <text evidence="3">Cofactor biosynthesis; adenosylcobalamin biosynthesis.</text>
</comment>
<evidence type="ECO:0000256" key="1">
    <source>
        <dbReference type="ARBA" id="ARBA00001933"/>
    </source>
</evidence>
<dbReference type="EMBL" id="JASBAN010000001">
    <property type="protein sequence ID" value="MDI2112600.1"/>
    <property type="molecule type" value="Genomic_DNA"/>
</dbReference>
<evidence type="ECO:0000256" key="5">
    <source>
        <dbReference type="ARBA" id="ARBA00022573"/>
    </source>
</evidence>
<evidence type="ECO:0000256" key="2">
    <source>
        <dbReference type="ARBA" id="ARBA00003444"/>
    </source>
</evidence>
<comment type="function">
    <text evidence="2">Decarboxylates L-threonine-O-3-phosphate to yield (R)-1-amino-2-propanol O-2-phosphate, the precursor for the linkage between the nucleotide loop and the corrin ring in cobalamin.</text>
</comment>
<evidence type="ECO:0000256" key="4">
    <source>
        <dbReference type="ARBA" id="ARBA00012285"/>
    </source>
</evidence>
<comment type="caution">
    <text evidence="11">The sequence shown here is derived from an EMBL/GenBank/DDBJ whole genome shotgun (WGS) entry which is preliminary data.</text>
</comment>
<name>A0ABT6Q6T7_9PROT</name>
<dbReference type="Gene3D" id="3.40.640.10">
    <property type="entry name" value="Type I PLP-dependent aspartate aminotransferase-like (Major domain)"/>
    <property type="match status" value="1"/>
</dbReference>
<feature type="domain" description="Aminotransferase class I/classII large" evidence="10">
    <location>
        <begin position="54"/>
        <end position="328"/>
    </location>
</feature>
<dbReference type="RefSeq" id="WP_281462236.1">
    <property type="nucleotide sequence ID" value="NZ_JASBAN010000001.1"/>
</dbReference>
<dbReference type="InterPro" id="IPR015422">
    <property type="entry name" value="PyrdxlP-dep_Trfase_small"/>
</dbReference>
<evidence type="ECO:0000256" key="6">
    <source>
        <dbReference type="ARBA" id="ARBA00022898"/>
    </source>
</evidence>
<dbReference type="InterPro" id="IPR004839">
    <property type="entry name" value="Aminotransferase_I/II_large"/>
</dbReference>
<protein>
    <recommendedName>
        <fullName evidence="4">threonine-phosphate decarboxylase</fullName>
        <ecNumber evidence="4">4.1.1.81</ecNumber>
    </recommendedName>
    <alternativeName>
        <fullName evidence="8">L-threonine-O-3-phosphate decarboxylase</fullName>
    </alternativeName>
</protein>
<dbReference type="Gene3D" id="3.90.1150.10">
    <property type="entry name" value="Aspartate Aminotransferase, domain 1"/>
    <property type="match status" value="1"/>
</dbReference>
<comment type="catalytic activity">
    <reaction evidence="9">
        <text>O-phospho-L-threonine + H(+) = (R)-1-aminopropan-2-yl phosphate + CO2</text>
        <dbReference type="Rhea" id="RHEA:11492"/>
        <dbReference type="ChEBI" id="CHEBI:15378"/>
        <dbReference type="ChEBI" id="CHEBI:16526"/>
        <dbReference type="ChEBI" id="CHEBI:58563"/>
        <dbReference type="ChEBI" id="CHEBI:58675"/>
        <dbReference type="EC" id="4.1.1.81"/>
    </reaction>
</comment>
<sequence length="348" mass="40051">MTISGFYKKGEQSIMIHGGQLQEAKQQFPDAVSPWVDLSTGINPYAYPFTPISMERWTELPSIHDEHQLRSVAAKSYGARNERYVVAAPGTQVLISLLPYIFKSKQVCVLCPTYMEHIHSWQQAGVIVHQVYSLEELMRFASQEQVVGVICNPNNPDGRLFSTQRILEIANYWAQYNNYLILDEAFMDFEGQGAGSLLPHPALMILRSFGKTYGLAGVRLGFLLSNPDRVEKIRYMLGPWAVSGGALQIGLQALQDRFWFLQSQQQLSKQIQQLDQLFITHQCKVIGGNHLFRLIEYANSQALWEYLANKGIWVRKFEYNTHWLRFGLSHYQQWDRVEKTVKSYFKMA</sequence>
<dbReference type="NCBIfam" id="TIGR01140">
    <property type="entry name" value="L_thr_O3P_dcar"/>
    <property type="match status" value="1"/>
</dbReference>
<evidence type="ECO:0000259" key="10">
    <source>
        <dbReference type="Pfam" id="PF00155"/>
    </source>
</evidence>
<comment type="cofactor">
    <cofactor evidence="1">
        <name>pyridoxal 5'-phosphate</name>
        <dbReference type="ChEBI" id="CHEBI:597326"/>
    </cofactor>
</comment>
<evidence type="ECO:0000256" key="7">
    <source>
        <dbReference type="ARBA" id="ARBA00023239"/>
    </source>
</evidence>
<organism evidence="11 12">
    <name type="scientific">Commensalibacter nepenthis</name>
    <dbReference type="NCBI Taxonomy" id="3043872"/>
    <lineage>
        <taxon>Bacteria</taxon>
        <taxon>Pseudomonadati</taxon>
        <taxon>Pseudomonadota</taxon>
        <taxon>Alphaproteobacteria</taxon>
        <taxon>Acetobacterales</taxon>
        <taxon>Acetobacteraceae</taxon>
    </lineage>
</organism>
<dbReference type="CDD" id="cd00609">
    <property type="entry name" value="AAT_like"/>
    <property type="match status" value="1"/>
</dbReference>
<dbReference type="Proteomes" id="UP001431775">
    <property type="component" value="Unassembled WGS sequence"/>
</dbReference>
<dbReference type="Pfam" id="PF00155">
    <property type="entry name" value="Aminotran_1_2"/>
    <property type="match status" value="1"/>
</dbReference>
<keyword evidence="12" id="KW-1185">Reference proteome</keyword>
<reference evidence="11" key="1">
    <citation type="submission" date="2023-05" db="EMBL/GenBank/DDBJ databases">
        <title>Whole genome sequence of Commensalibacter sp.</title>
        <authorList>
            <person name="Charoenyingcharoen P."/>
            <person name="Yukphan P."/>
        </authorList>
    </citation>
    <scope>NUCLEOTIDE SEQUENCE</scope>
    <source>
        <strain evidence="11">TBRC 10068</strain>
    </source>
</reference>
<dbReference type="GO" id="GO:0048472">
    <property type="term" value="F:threonine-phosphate decarboxylase activity"/>
    <property type="evidence" value="ECO:0007669"/>
    <property type="project" value="UniProtKB-EC"/>
</dbReference>
<dbReference type="SUPFAM" id="SSF53383">
    <property type="entry name" value="PLP-dependent transferases"/>
    <property type="match status" value="1"/>
</dbReference>
<evidence type="ECO:0000256" key="9">
    <source>
        <dbReference type="ARBA" id="ARBA00048531"/>
    </source>
</evidence>
<evidence type="ECO:0000313" key="12">
    <source>
        <dbReference type="Proteomes" id="UP001431775"/>
    </source>
</evidence>
<evidence type="ECO:0000256" key="3">
    <source>
        <dbReference type="ARBA" id="ARBA00004953"/>
    </source>
</evidence>
<gene>
    <name evidence="11" type="primary">cobD</name>
    <name evidence="11" type="ORF">QJV33_04740</name>
</gene>
<dbReference type="InterPro" id="IPR005860">
    <property type="entry name" value="CobD"/>
</dbReference>
<dbReference type="EC" id="4.1.1.81" evidence="4"/>
<dbReference type="InterPro" id="IPR015424">
    <property type="entry name" value="PyrdxlP-dep_Trfase"/>
</dbReference>
<dbReference type="PANTHER" id="PTHR42885">
    <property type="entry name" value="HISTIDINOL-PHOSPHATE AMINOTRANSFERASE-RELATED"/>
    <property type="match status" value="1"/>
</dbReference>
<keyword evidence="5" id="KW-0169">Cobalamin biosynthesis</keyword>
<keyword evidence="6" id="KW-0663">Pyridoxal phosphate</keyword>
<evidence type="ECO:0000256" key="8">
    <source>
        <dbReference type="ARBA" id="ARBA00029996"/>
    </source>
</evidence>
<dbReference type="InterPro" id="IPR015421">
    <property type="entry name" value="PyrdxlP-dep_Trfase_major"/>
</dbReference>
<keyword evidence="7 11" id="KW-0456">Lyase</keyword>
<dbReference type="PANTHER" id="PTHR42885:SF1">
    <property type="entry name" value="THREONINE-PHOSPHATE DECARBOXYLASE"/>
    <property type="match status" value="1"/>
</dbReference>
<accession>A0ABT6Q6T7</accession>
<proteinExistence type="predicted"/>
<evidence type="ECO:0000313" key="11">
    <source>
        <dbReference type="EMBL" id="MDI2112600.1"/>
    </source>
</evidence>